<evidence type="ECO:0008006" key="4">
    <source>
        <dbReference type="Google" id="ProtNLM"/>
    </source>
</evidence>
<dbReference type="EMBL" id="JBHRTQ010000002">
    <property type="protein sequence ID" value="MFC3173053.1"/>
    <property type="molecule type" value="Genomic_DNA"/>
</dbReference>
<keyword evidence="1" id="KW-1133">Transmembrane helix</keyword>
<name>A0ABV7IQB7_9SPHN</name>
<protein>
    <recommendedName>
        <fullName evidence="4">PilZ domain-containing protein</fullName>
    </recommendedName>
</protein>
<comment type="caution">
    <text evidence="2">The sequence shown here is derived from an EMBL/GenBank/DDBJ whole genome shotgun (WGS) entry which is preliminary data.</text>
</comment>
<sequence>MMGEAKRDPRRTTLLKAQVRGEHGWSEALVCNLSAHGLMLRGVDLPRRGSFIEISCDKTRAVGQVRWSIGSRCGVRTREAIDPAAWLGHHGEDRAGCGGAPPPVVLRPTPQDSAAMAARGALFARLANLLVTATLLAAAAWLAVDAVTGLLGTPLHRIGTQLAPVSAPR</sequence>
<evidence type="ECO:0000313" key="2">
    <source>
        <dbReference type="EMBL" id="MFC3173053.1"/>
    </source>
</evidence>
<keyword evidence="1" id="KW-0812">Transmembrane</keyword>
<keyword evidence="1" id="KW-0472">Membrane</keyword>
<reference evidence="3" key="1">
    <citation type="journal article" date="2019" name="Int. J. Syst. Evol. Microbiol.">
        <title>The Global Catalogue of Microorganisms (GCM) 10K type strain sequencing project: providing services to taxonomists for standard genome sequencing and annotation.</title>
        <authorList>
            <consortium name="The Broad Institute Genomics Platform"/>
            <consortium name="The Broad Institute Genome Sequencing Center for Infectious Disease"/>
            <person name="Wu L."/>
            <person name="Ma J."/>
        </authorList>
    </citation>
    <scope>NUCLEOTIDE SEQUENCE [LARGE SCALE GENOMIC DNA]</scope>
    <source>
        <strain evidence="3">KCTC 42984</strain>
    </source>
</reference>
<dbReference type="RefSeq" id="WP_379508441.1">
    <property type="nucleotide sequence ID" value="NZ_JBHRTQ010000002.1"/>
</dbReference>
<evidence type="ECO:0000313" key="3">
    <source>
        <dbReference type="Proteomes" id="UP001595604"/>
    </source>
</evidence>
<proteinExistence type="predicted"/>
<keyword evidence="3" id="KW-1185">Reference proteome</keyword>
<feature type="transmembrane region" description="Helical" evidence="1">
    <location>
        <begin position="126"/>
        <end position="144"/>
    </location>
</feature>
<dbReference type="Proteomes" id="UP001595604">
    <property type="component" value="Unassembled WGS sequence"/>
</dbReference>
<evidence type="ECO:0000256" key="1">
    <source>
        <dbReference type="SAM" id="Phobius"/>
    </source>
</evidence>
<gene>
    <name evidence="2" type="ORF">ACFOD9_02180</name>
</gene>
<accession>A0ABV7IQB7</accession>
<organism evidence="2 3">
    <name type="scientific">Novosphingobium bradum</name>
    <dbReference type="NCBI Taxonomy" id="1737444"/>
    <lineage>
        <taxon>Bacteria</taxon>
        <taxon>Pseudomonadati</taxon>
        <taxon>Pseudomonadota</taxon>
        <taxon>Alphaproteobacteria</taxon>
        <taxon>Sphingomonadales</taxon>
        <taxon>Sphingomonadaceae</taxon>
        <taxon>Novosphingobium</taxon>
    </lineage>
</organism>